<evidence type="ECO:0000313" key="7">
    <source>
        <dbReference type="RefSeq" id="XP_018334968.1"/>
    </source>
</evidence>
<proteinExistence type="inferred from homology"/>
<dbReference type="Gene3D" id="3.40.50.2000">
    <property type="entry name" value="Glycogen Phosphorylase B"/>
    <property type="match status" value="1"/>
</dbReference>
<dbReference type="GeneID" id="108743865"/>
<dbReference type="InterPro" id="IPR035595">
    <property type="entry name" value="UDP_glycos_trans_CS"/>
</dbReference>
<organism evidence="6 9">
    <name type="scientific">Agrilus planipennis</name>
    <name type="common">Emerald ash borer</name>
    <name type="synonym">Agrilus marcopoli</name>
    <dbReference type="NCBI Taxonomy" id="224129"/>
    <lineage>
        <taxon>Eukaryota</taxon>
        <taxon>Metazoa</taxon>
        <taxon>Ecdysozoa</taxon>
        <taxon>Arthropoda</taxon>
        <taxon>Hexapoda</taxon>
        <taxon>Insecta</taxon>
        <taxon>Pterygota</taxon>
        <taxon>Neoptera</taxon>
        <taxon>Endopterygota</taxon>
        <taxon>Coleoptera</taxon>
        <taxon>Polyphaga</taxon>
        <taxon>Elateriformia</taxon>
        <taxon>Buprestoidea</taxon>
        <taxon>Buprestidae</taxon>
        <taxon>Agrilinae</taxon>
        <taxon>Agrilus</taxon>
    </lineage>
</organism>
<evidence type="ECO:0000313" key="10">
    <source>
        <dbReference type="RefSeq" id="XP_018334988.1"/>
    </source>
</evidence>
<protein>
    <recommendedName>
        <fullName evidence="5">UDP-glucuronosyltransferase</fullName>
        <ecNumber evidence="5">2.4.1.17</ecNumber>
    </recommendedName>
</protein>
<gene>
    <name evidence="7 8 9 10 11" type="primary">LOC108743865</name>
</gene>
<comment type="catalytic activity">
    <reaction evidence="5">
        <text>glucuronate acceptor + UDP-alpha-D-glucuronate = acceptor beta-D-glucuronoside + UDP + H(+)</text>
        <dbReference type="Rhea" id="RHEA:21032"/>
        <dbReference type="ChEBI" id="CHEBI:15378"/>
        <dbReference type="ChEBI" id="CHEBI:58052"/>
        <dbReference type="ChEBI" id="CHEBI:58223"/>
        <dbReference type="ChEBI" id="CHEBI:132367"/>
        <dbReference type="ChEBI" id="CHEBI:132368"/>
        <dbReference type="EC" id="2.4.1.17"/>
    </reaction>
</comment>
<dbReference type="Pfam" id="PF00201">
    <property type="entry name" value="UDPGT"/>
    <property type="match status" value="1"/>
</dbReference>
<dbReference type="RefSeq" id="XP_018334975.1">
    <property type="nucleotide sequence ID" value="XM_018479473.1"/>
</dbReference>
<keyword evidence="5" id="KW-0812">Transmembrane</keyword>
<dbReference type="EC" id="2.4.1.17" evidence="5"/>
<dbReference type="PANTHER" id="PTHR48043:SF145">
    <property type="entry name" value="FI06409P-RELATED"/>
    <property type="match status" value="1"/>
</dbReference>
<feature type="chain" id="PRO_5010753076" description="UDP-glucuronosyltransferase" evidence="5">
    <location>
        <begin position="21"/>
        <end position="520"/>
    </location>
</feature>
<dbReference type="KEGG" id="apln:108743865"/>
<dbReference type="OrthoDB" id="5835829at2759"/>
<dbReference type="GO" id="GO:0016020">
    <property type="term" value="C:membrane"/>
    <property type="evidence" value="ECO:0007669"/>
    <property type="project" value="UniProtKB-SubCell"/>
</dbReference>
<dbReference type="RefSeq" id="XP_018334996.1">
    <property type="nucleotide sequence ID" value="XM_018479494.2"/>
</dbReference>
<reference evidence="7 8" key="1">
    <citation type="submission" date="2025-04" db="UniProtKB">
        <authorList>
            <consortium name="RefSeq"/>
        </authorList>
    </citation>
    <scope>IDENTIFICATION</scope>
    <source>
        <tissue evidence="7 8">Entire body</tissue>
    </source>
</reference>
<dbReference type="SUPFAM" id="SSF53756">
    <property type="entry name" value="UDP-Glycosyltransferase/glycogen phosphorylase"/>
    <property type="match status" value="1"/>
</dbReference>
<keyword evidence="5" id="KW-0472">Membrane</keyword>
<evidence type="ECO:0000313" key="6">
    <source>
        <dbReference type="Proteomes" id="UP000192223"/>
    </source>
</evidence>
<evidence type="ECO:0000256" key="5">
    <source>
        <dbReference type="RuleBase" id="RU362059"/>
    </source>
</evidence>
<dbReference type="PROSITE" id="PS00375">
    <property type="entry name" value="UDPGT"/>
    <property type="match status" value="1"/>
</dbReference>
<dbReference type="InterPro" id="IPR002213">
    <property type="entry name" value="UDP_glucos_trans"/>
</dbReference>
<evidence type="ECO:0000256" key="2">
    <source>
        <dbReference type="ARBA" id="ARBA00022676"/>
    </source>
</evidence>
<dbReference type="Proteomes" id="UP000192223">
    <property type="component" value="Unplaced"/>
</dbReference>
<sequence length="520" mass="58991">MRLTALLGLLLTVLCQYGDGYRILGINIFHGKSHFVMFERLYKELAKRGHVVDVVSHFPQKNPPPRYNDLSIKGIVPNLVSAVSLSFFEQLSTSTVAMVDFMTTDCGLDACTKALNTSVARDLKMSTQKYDLIISEIFGSDCPFGYAYLFDVPVVTLTTSVNLPWGNDRFGNPDNPSYIPNYFLPYLSEMTLWERIWNTVVVMTAKFRYKQKSLSRSNEAVKNFFGSSTPELEDLIMKYSALHLVNSHYSINVARPWVPNVIEVGGLHIQDPKPLPEYFEKLMDTGKEYKGVVFLSLGSMAALETLPLETLRTFCNAFGQLPYKFLLVGPRDKMPKSLDIPKNVIFEQWMPQRDILCHPNLKLFVTHGGLMGSQEGVYCGVPMLAFPIFVDQHLNIRNFVAKGLALKLSLNHLTTDSLLNATRNLLEDPQYKENAQMVSHQFRDRPLSAADTAVYWVEYVIRHKGARQLRSVGATLPWYQYHLLDVAAVMLSVAFVTLYSAYVIIRRLVMPRAMQKLKVN</sequence>
<dbReference type="PANTHER" id="PTHR48043">
    <property type="entry name" value="EG:EG0003.4 PROTEIN-RELATED"/>
    <property type="match status" value="1"/>
</dbReference>
<evidence type="ECO:0000256" key="4">
    <source>
        <dbReference type="RuleBase" id="RU003718"/>
    </source>
</evidence>
<feature type="signal peptide" evidence="5">
    <location>
        <begin position="1"/>
        <end position="20"/>
    </location>
</feature>
<evidence type="ECO:0000256" key="3">
    <source>
        <dbReference type="ARBA" id="ARBA00022679"/>
    </source>
</evidence>
<dbReference type="AlphaFoldDB" id="A0A1W4XRE9"/>
<keyword evidence="5" id="KW-1133">Transmembrane helix</keyword>
<accession>A0A1W4XRE9</accession>
<evidence type="ECO:0000313" key="9">
    <source>
        <dbReference type="RefSeq" id="XP_018334980.1"/>
    </source>
</evidence>
<evidence type="ECO:0000256" key="1">
    <source>
        <dbReference type="ARBA" id="ARBA00009995"/>
    </source>
</evidence>
<dbReference type="FunFam" id="3.40.50.2000:FF:000189">
    <property type="entry name" value="UDP-glucuronosyltransferase 2B14-like Protein"/>
    <property type="match status" value="1"/>
</dbReference>
<keyword evidence="6" id="KW-1185">Reference proteome</keyword>
<evidence type="ECO:0000313" key="11">
    <source>
        <dbReference type="RefSeq" id="XP_018334996.1"/>
    </source>
</evidence>
<comment type="subcellular location">
    <subcellularLocation>
        <location evidence="5">Membrane</location>
        <topology evidence="5">Single-pass membrane protein</topology>
    </subcellularLocation>
</comment>
<dbReference type="CDD" id="cd03784">
    <property type="entry name" value="GT1_Gtf-like"/>
    <property type="match status" value="1"/>
</dbReference>
<feature type="transmembrane region" description="Helical" evidence="5">
    <location>
        <begin position="478"/>
        <end position="505"/>
    </location>
</feature>
<dbReference type="GO" id="GO:0015020">
    <property type="term" value="F:glucuronosyltransferase activity"/>
    <property type="evidence" value="ECO:0007669"/>
    <property type="project" value="UniProtKB-EC"/>
</dbReference>
<keyword evidence="5" id="KW-0732">Signal</keyword>
<dbReference type="RefSeq" id="XP_018334988.1">
    <property type="nucleotide sequence ID" value="XM_018479486.2"/>
</dbReference>
<evidence type="ECO:0000313" key="8">
    <source>
        <dbReference type="RefSeq" id="XP_018334975.1"/>
    </source>
</evidence>
<dbReference type="InterPro" id="IPR050271">
    <property type="entry name" value="UDP-glycosyltransferase"/>
</dbReference>
<dbReference type="RefSeq" id="XP_018334968.1">
    <property type="nucleotide sequence ID" value="XM_018479466.2"/>
</dbReference>
<keyword evidence="3 4" id="KW-0808">Transferase</keyword>
<keyword evidence="2 4" id="KW-0328">Glycosyltransferase</keyword>
<comment type="similarity">
    <text evidence="1 4">Belongs to the UDP-glycosyltransferase family.</text>
</comment>
<dbReference type="RefSeq" id="XP_018334980.1">
    <property type="nucleotide sequence ID" value="XM_018479478.2"/>
</dbReference>
<name>A0A1W4XRE9_AGRPL</name>